<dbReference type="PROSITE" id="PS50011">
    <property type="entry name" value="PROTEIN_KINASE_DOM"/>
    <property type="match status" value="1"/>
</dbReference>
<evidence type="ECO:0000256" key="18">
    <source>
        <dbReference type="ARBA" id="ARBA00023180"/>
    </source>
</evidence>
<evidence type="ECO:0000256" key="11">
    <source>
        <dbReference type="ARBA" id="ARBA00022737"/>
    </source>
</evidence>
<evidence type="ECO:0000256" key="5">
    <source>
        <dbReference type="ARBA" id="ARBA00022527"/>
    </source>
</evidence>
<protein>
    <recommendedName>
        <fullName evidence="3">non-specific serine/threonine protein kinase</fullName>
        <ecNumber evidence="3">2.7.11.1</ecNumber>
    </recommendedName>
</protein>
<evidence type="ECO:0000256" key="13">
    <source>
        <dbReference type="ARBA" id="ARBA00022777"/>
    </source>
</evidence>
<dbReference type="InterPro" id="IPR011009">
    <property type="entry name" value="Kinase-like_dom_sf"/>
</dbReference>
<keyword evidence="17" id="KW-0675">Receptor</keyword>
<dbReference type="FunFam" id="3.80.10.10:FF:000453">
    <property type="entry name" value="Leucine-rich receptor-like protein kinase family protein"/>
    <property type="match status" value="1"/>
</dbReference>
<evidence type="ECO:0000313" key="24">
    <source>
        <dbReference type="EMBL" id="PIN01667.1"/>
    </source>
</evidence>
<evidence type="ECO:0000256" key="2">
    <source>
        <dbReference type="ARBA" id="ARBA00004479"/>
    </source>
</evidence>
<dbReference type="GO" id="GO:0051707">
    <property type="term" value="P:response to other organism"/>
    <property type="evidence" value="ECO:0007669"/>
    <property type="project" value="UniProtKB-ARBA"/>
</dbReference>
<gene>
    <name evidence="24" type="ORF">CDL12_25820</name>
</gene>
<evidence type="ECO:0000256" key="12">
    <source>
        <dbReference type="ARBA" id="ARBA00022741"/>
    </source>
</evidence>
<dbReference type="InterPro" id="IPR003591">
    <property type="entry name" value="Leu-rich_rpt_typical-subtyp"/>
</dbReference>
<dbReference type="EC" id="2.7.11.1" evidence="3"/>
<evidence type="ECO:0000256" key="14">
    <source>
        <dbReference type="ARBA" id="ARBA00022840"/>
    </source>
</evidence>
<dbReference type="PANTHER" id="PTHR27000">
    <property type="entry name" value="LEUCINE-RICH REPEAT RECEPTOR-LIKE PROTEIN KINASE FAMILY PROTEIN-RELATED"/>
    <property type="match status" value="1"/>
</dbReference>
<feature type="transmembrane region" description="Helical" evidence="22">
    <location>
        <begin position="339"/>
        <end position="361"/>
    </location>
</feature>
<evidence type="ECO:0000313" key="25">
    <source>
        <dbReference type="Proteomes" id="UP000231279"/>
    </source>
</evidence>
<comment type="subcellular location">
    <subcellularLocation>
        <location evidence="1">Cell membrane</location>
        <topology evidence="1">Single-pass membrane protein</topology>
    </subcellularLocation>
    <subcellularLocation>
        <location evidence="2">Membrane</location>
        <topology evidence="2">Single-pass type I membrane protein</topology>
    </subcellularLocation>
</comment>
<dbReference type="InterPro" id="IPR001611">
    <property type="entry name" value="Leu-rich_rpt"/>
</dbReference>
<dbReference type="InterPro" id="IPR032675">
    <property type="entry name" value="LRR_dom_sf"/>
</dbReference>
<evidence type="ECO:0000256" key="20">
    <source>
        <dbReference type="ARBA" id="ARBA00048679"/>
    </source>
</evidence>
<keyword evidence="10" id="KW-0732">Signal</keyword>
<dbReference type="Pfam" id="PF00560">
    <property type="entry name" value="LRR_1"/>
    <property type="match status" value="4"/>
</dbReference>
<keyword evidence="25" id="KW-1185">Reference proteome</keyword>
<evidence type="ECO:0000256" key="22">
    <source>
        <dbReference type="SAM" id="Phobius"/>
    </source>
</evidence>
<dbReference type="SMART" id="SM00369">
    <property type="entry name" value="LRR_TYP"/>
    <property type="match status" value="5"/>
</dbReference>
<dbReference type="GO" id="GO:0004674">
    <property type="term" value="F:protein serine/threonine kinase activity"/>
    <property type="evidence" value="ECO:0007669"/>
    <property type="project" value="UniProtKB-KW"/>
</dbReference>
<accession>A0A2G9G8Q5</accession>
<evidence type="ECO:0000256" key="6">
    <source>
        <dbReference type="ARBA" id="ARBA00022553"/>
    </source>
</evidence>
<dbReference type="OrthoDB" id="676979at2759"/>
<evidence type="ECO:0000256" key="19">
    <source>
        <dbReference type="ARBA" id="ARBA00047899"/>
    </source>
</evidence>
<dbReference type="Pfam" id="PF07714">
    <property type="entry name" value="PK_Tyr_Ser-Thr"/>
    <property type="match status" value="1"/>
</dbReference>
<dbReference type="InterPro" id="IPR017441">
    <property type="entry name" value="Protein_kinase_ATP_BS"/>
</dbReference>
<comment type="caution">
    <text evidence="24">The sequence shown here is derived from an EMBL/GenBank/DDBJ whole genome shotgun (WGS) entry which is preliminary data.</text>
</comment>
<proteinExistence type="predicted"/>
<keyword evidence="13 24" id="KW-0418">Kinase</keyword>
<evidence type="ECO:0000256" key="1">
    <source>
        <dbReference type="ARBA" id="ARBA00004162"/>
    </source>
</evidence>
<evidence type="ECO:0000256" key="17">
    <source>
        <dbReference type="ARBA" id="ARBA00023170"/>
    </source>
</evidence>
<keyword evidence="5 24" id="KW-0723">Serine/threonine-protein kinase</keyword>
<dbReference type="PANTHER" id="PTHR27000:SF785">
    <property type="entry name" value="PROTEIN KINASE DOMAIN-CONTAINING PROTEIN"/>
    <property type="match status" value="1"/>
</dbReference>
<sequence>MLGFLHNNFAEQLPSTFGLSLSNLRGLYLSSNKLSGVIPRSINNASYLTRLSISRNSFSGSVPNLGSLRLLEILYLHISLSNNQLNGSLPASIGNFSDSLWSFGASGYGITGSIPVQIANLTNLKDLYLDSNELRGSIPWTMGKLKGLARIHLDYNKLQGPIPADLCLLSKLGELSLSHNSLQGPIPECFGELKSIQKLYLDSNELEFNVPSNLQNLNDLICFSGDVPGDIDKAVSLDYLSLAHNKFQGSIPPSIGNLKSLQFLDISFNSFSGFIPDSLEGLTYLKHFNVSYNKLEGKIPTGGIFVNFTAESFLKNDGLCGETRLKVPHCRKDVNVVSLIKYIVPSCVLVLVVVVLILVLMRRRKRTKQLPNDEISLLNPWRGSSYMELARTTNDFSESNKVGSGGTGSVFVGTLSDGLLVAIKVFNLQSEKISRSFDLEVEVLSAIRHRNLVKVIGCYCNQDFKALALKYMPNGSLDKWLHSDNHFLDLLQRLDIAIDIALALEYLHRGHMFPIVHCDLKPSNVLLDEDMTAHVGDFGIAKLLREGEWIVHTRTLVTIGYMAPEYGAHGIASTSCDIYSFGMMLLEICTRIRPTDERFGDKISLKSWVSFSLQENRISEVVDTNLLGSEGQNFSAKEQCLSSMLFLAIECSATSSSDRISISEVVSKLERIKTMFLANNSKVAL</sequence>
<dbReference type="GO" id="GO:0009791">
    <property type="term" value="P:post-embryonic development"/>
    <property type="evidence" value="ECO:0007669"/>
    <property type="project" value="UniProtKB-ARBA"/>
</dbReference>
<dbReference type="FunFam" id="1.10.510.10:FF:000358">
    <property type="entry name" value="Putative leucine-rich repeat receptor-like serine/threonine-protein kinase"/>
    <property type="match status" value="1"/>
</dbReference>
<keyword evidence="11" id="KW-0677">Repeat</keyword>
<dbReference type="Proteomes" id="UP000231279">
    <property type="component" value="Unassembled WGS sequence"/>
</dbReference>
<dbReference type="FunFam" id="3.80.10.10:FF:000722">
    <property type="entry name" value="Leucine-rich repeat receptor-like protein kinase"/>
    <property type="match status" value="1"/>
</dbReference>
<dbReference type="AlphaFoldDB" id="A0A2G9G8Q5"/>
<dbReference type="Gene3D" id="3.30.200.20">
    <property type="entry name" value="Phosphorylase Kinase, domain 1"/>
    <property type="match status" value="1"/>
</dbReference>
<name>A0A2G9G8Q5_9LAMI</name>
<evidence type="ECO:0000256" key="8">
    <source>
        <dbReference type="ARBA" id="ARBA00022679"/>
    </source>
</evidence>
<evidence type="ECO:0000256" key="16">
    <source>
        <dbReference type="ARBA" id="ARBA00023136"/>
    </source>
</evidence>
<comment type="catalytic activity">
    <reaction evidence="19">
        <text>L-threonyl-[protein] + ATP = O-phospho-L-threonyl-[protein] + ADP + H(+)</text>
        <dbReference type="Rhea" id="RHEA:46608"/>
        <dbReference type="Rhea" id="RHEA-COMP:11060"/>
        <dbReference type="Rhea" id="RHEA-COMP:11605"/>
        <dbReference type="ChEBI" id="CHEBI:15378"/>
        <dbReference type="ChEBI" id="CHEBI:30013"/>
        <dbReference type="ChEBI" id="CHEBI:30616"/>
        <dbReference type="ChEBI" id="CHEBI:61977"/>
        <dbReference type="ChEBI" id="CHEBI:456216"/>
        <dbReference type="EC" id="2.7.11.1"/>
    </reaction>
</comment>
<evidence type="ECO:0000256" key="9">
    <source>
        <dbReference type="ARBA" id="ARBA00022692"/>
    </source>
</evidence>
<keyword evidence="4" id="KW-1003">Cell membrane</keyword>
<dbReference type="InterPro" id="IPR008271">
    <property type="entry name" value="Ser/Thr_kinase_AS"/>
</dbReference>
<dbReference type="STRING" id="429701.A0A2G9G8Q5"/>
<dbReference type="EMBL" id="NKXS01006314">
    <property type="protein sequence ID" value="PIN01667.1"/>
    <property type="molecule type" value="Genomic_DNA"/>
</dbReference>
<dbReference type="PROSITE" id="PS00108">
    <property type="entry name" value="PROTEIN_KINASE_ST"/>
    <property type="match status" value="1"/>
</dbReference>
<dbReference type="SUPFAM" id="SSF52058">
    <property type="entry name" value="L domain-like"/>
    <property type="match status" value="1"/>
</dbReference>
<keyword evidence="14 21" id="KW-0067">ATP-binding</keyword>
<keyword evidence="9 22" id="KW-0812">Transmembrane</keyword>
<keyword evidence="12 21" id="KW-0547">Nucleotide-binding</keyword>
<evidence type="ECO:0000256" key="15">
    <source>
        <dbReference type="ARBA" id="ARBA00022989"/>
    </source>
</evidence>
<organism evidence="24 25">
    <name type="scientific">Handroanthus impetiginosus</name>
    <dbReference type="NCBI Taxonomy" id="429701"/>
    <lineage>
        <taxon>Eukaryota</taxon>
        <taxon>Viridiplantae</taxon>
        <taxon>Streptophyta</taxon>
        <taxon>Embryophyta</taxon>
        <taxon>Tracheophyta</taxon>
        <taxon>Spermatophyta</taxon>
        <taxon>Magnoliopsida</taxon>
        <taxon>eudicotyledons</taxon>
        <taxon>Gunneridae</taxon>
        <taxon>Pentapetalae</taxon>
        <taxon>asterids</taxon>
        <taxon>lamiids</taxon>
        <taxon>Lamiales</taxon>
        <taxon>Bignoniaceae</taxon>
        <taxon>Crescentiina</taxon>
        <taxon>Tabebuia alliance</taxon>
        <taxon>Handroanthus</taxon>
    </lineage>
</organism>
<dbReference type="InterPro" id="IPR000719">
    <property type="entry name" value="Prot_kinase_dom"/>
</dbReference>
<keyword evidence="16 22" id="KW-0472">Membrane</keyword>
<keyword evidence="8 24" id="KW-0808">Transferase</keyword>
<evidence type="ECO:0000256" key="4">
    <source>
        <dbReference type="ARBA" id="ARBA00022475"/>
    </source>
</evidence>
<comment type="catalytic activity">
    <reaction evidence="20">
        <text>L-seryl-[protein] + ATP = O-phospho-L-seryl-[protein] + ADP + H(+)</text>
        <dbReference type="Rhea" id="RHEA:17989"/>
        <dbReference type="Rhea" id="RHEA-COMP:9863"/>
        <dbReference type="Rhea" id="RHEA-COMP:11604"/>
        <dbReference type="ChEBI" id="CHEBI:15378"/>
        <dbReference type="ChEBI" id="CHEBI:29999"/>
        <dbReference type="ChEBI" id="CHEBI:30616"/>
        <dbReference type="ChEBI" id="CHEBI:83421"/>
        <dbReference type="ChEBI" id="CHEBI:456216"/>
        <dbReference type="EC" id="2.7.11.1"/>
    </reaction>
</comment>
<keyword evidence="15 22" id="KW-1133">Transmembrane helix</keyword>
<dbReference type="Gene3D" id="3.80.10.10">
    <property type="entry name" value="Ribonuclease Inhibitor"/>
    <property type="match status" value="2"/>
</dbReference>
<evidence type="ECO:0000256" key="21">
    <source>
        <dbReference type="PROSITE-ProRule" id="PRU10141"/>
    </source>
</evidence>
<evidence type="ECO:0000259" key="23">
    <source>
        <dbReference type="PROSITE" id="PS50011"/>
    </source>
</evidence>
<dbReference type="SMART" id="SM00220">
    <property type="entry name" value="S_TKc"/>
    <property type="match status" value="1"/>
</dbReference>
<keyword evidence="18" id="KW-0325">Glycoprotein</keyword>
<dbReference type="GO" id="GO:0106310">
    <property type="term" value="F:protein serine kinase activity"/>
    <property type="evidence" value="ECO:0007669"/>
    <property type="project" value="RHEA"/>
</dbReference>
<dbReference type="Gene3D" id="1.10.510.10">
    <property type="entry name" value="Transferase(Phosphotransferase) domain 1"/>
    <property type="match status" value="1"/>
</dbReference>
<dbReference type="SUPFAM" id="SSF56112">
    <property type="entry name" value="Protein kinase-like (PK-like)"/>
    <property type="match status" value="1"/>
</dbReference>
<dbReference type="InterPro" id="IPR001245">
    <property type="entry name" value="Ser-Thr/Tyr_kinase_cat_dom"/>
</dbReference>
<feature type="domain" description="Protein kinase" evidence="23">
    <location>
        <begin position="396"/>
        <end position="677"/>
    </location>
</feature>
<dbReference type="PROSITE" id="PS00107">
    <property type="entry name" value="PROTEIN_KINASE_ATP"/>
    <property type="match status" value="1"/>
</dbReference>
<dbReference type="Pfam" id="PF13855">
    <property type="entry name" value="LRR_8"/>
    <property type="match status" value="1"/>
</dbReference>
<feature type="binding site" evidence="21">
    <location>
        <position position="424"/>
    </location>
    <ligand>
        <name>ATP</name>
        <dbReference type="ChEBI" id="CHEBI:30616"/>
    </ligand>
</feature>
<keyword evidence="7" id="KW-0433">Leucine-rich repeat</keyword>
<dbReference type="GO" id="GO:0005886">
    <property type="term" value="C:plasma membrane"/>
    <property type="evidence" value="ECO:0007669"/>
    <property type="project" value="UniProtKB-SubCell"/>
</dbReference>
<evidence type="ECO:0000256" key="10">
    <source>
        <dbReference type="ARBA" id="ARBA00022729"/>
    </source>
</evidence>
<evidence type="ECO:0000256" key="3">
    <source>
        <dbReference type="ARBA" id="ARBA00012513"/>
    </source>
</evidence>
<dbReference type="GO" id="GO:0005524">
    <property type="term" value="F:ATP binding"/>
    <property type="evidence" value="ECO:0007669"/>
    <property type="project" value="UniProtKB-UniRule"/>
</dbReference>
<evidence type="ECO:0000256" key="7">
    <source>
        <dbReference type="ARBA" id="ARBA00022614"/>
    </source>
</evidence>
<dbReference type="GO" id="GO:0006952">
    <property type="term" value="P:defense response"/>
    <property type="evidence" value="ECO:0007669"/>
    <property type="project" value="UniProtKB-ARBA"/>
</dbReference>
<keyword evidence="6" id="KW-0597">Phosphoprotein</keyword>
<reference evidence="25" key="1">
    <citation type="journal article" date="2018" name="Gigascience">
        <title>Genome assembly of the Pink Ipe (Handroanthus impetiginosus, Bignoniaceae), a highly valued, ecologically keystone Neotropical timber forest tree.</title>
        <authorList>
            <person name="Silva-Junior O.B."/>
            <person name="Grattapaglia D."/>
            <person name="Novaes E."/>
            <person name="Collevatti R.G."/>
        </authorList>
    </citation>
    <scope>NUCLEOTIDE SEQUENCE [LARGE SCALE GENOMIC DNA]</scope>
    <source>
        <strain evidence="25">cv. UFG-1</strain>
    </source>
</reference>